<feature type="region of interest" description="Disordered" evidence="1">
    <location>
        <begin position="1"/>
        <end position="36"/>
    </location>
</feature>
<sequence>MLLEQERGGNRTHRAPSHGTSRPLSTPRRLSSAASVGRLDGDRAAFRELFSSTTVVMHRGVRGDTSDHASHAQLDGSIHPTCSSPCRTRTSSRTTMATGSGSDRGAWGPFPCLGHGKGREDRSGAAGTGRGRFRSGKRDSNSERQMDFSGDVI</sequence>
<dbReference type="Gramene" id="Mp3g23250.1">
    <property type="protein sequence ID" value="Mp3g23250.1.cds1"/>
    <property type="gene ID" value="Mp3g23250"/>
</dbReference>
<evidence type="ECO:0000256" key="1">
    <source>
        <dbReference type="SAM" id="MobiDB-lite"/>
    </source>
</evidence>
<protein>
    <submittedName>
        <fullName evidence="2">Uncharacterized protein</fullName>
    </submittedName>
</protein>
<feature type="compositionally biased region" description="Basic and acidic residues" evidence="1">
    <location>
        <begin position="136"/>
        <end position="146"/>
    </location>
</feature>
<reference evidence="3" key="1">
    <citation type="journal article" date="2017" name="Cell">
        <title>Insights into land plant evolution garnered from the Marchantia polymorpha genome.</title>
        <authorList>
            <person name="Bowman J.L."/>
            <person name="Kohchi T."/>
            <person name="Yamato K.T."/>
            <person name="Jenkins J."/>
            <person name="Shu S."/>
            <person name="Ishizaki K."/>
            <person name="Yamaoka S."/>
            <person name="Nishihama R."/>
            <person name="Nakamura Y."/>
            <person name="Berger F."/>
            <person name="Adam C."/>
            <person name="Aki S.S."/>
            <person name="Althoff F."/>
            <person name="Araki T."/>
            <person name="Arteaga-Vazquez M.A."/>
            <person name="Balasubrmanian S."/>
            <person name="Barry K."/>
            <person name="Bauer D."/>
            <person name="Boehm C.R."/>
            <person name="Briginshaw L."/>
            <person name="Caballero-Perez J."/>
            <person name="Catarino B."/>
            <person name="Chen F."/>
            <person name="Chiyoda S."/>
            <person name="Chovatia M."/>
            <person name="Davies K.M."/>
            <person name="Delmans M."/>
            <person name="Demura T."/>
            <person name="Dierschke T."/>
            <person name="Dolan L."/>
            <person name="Dorantes-Acosta A.E."/>
            <person name="Eklund D.M."/>
            <person name="Florent S.N."/>
            <person name="Flores-Sandoval E."/>
            <person name="Fujiyama A."/>
            <person name="Fukuzawa H."/>
            <person name="Galik B."/>
            <person name="Grimanelli D."/>
            <person name="Grimwood J."/>
            <person name="Grossniklaus U."/>
            <person name="Hamada T."/>
            <person name="Haseloff J."/>
            <person name="Hetherington A.J."/>
            <person name="Higo A."/>
            <person name="Hirakawa Y."/>
            <person name="Hundley H.N."/>
            <person name="Ikeda Y."/>
            <person name="Inoue K."/>
            <person name="Inoue S.I."/>
            <person name="Ishida S."/>
            <person name="Jia Q."/>
            <person name="Kakita M."/>
            <person name="Kanazawa T."/>
            <person name="Kawai Y."/>
            <person name="Kawashima T."/>
            <person name="Kennedy M."/>
            <person name="Kinose K."/>
            <person name="Kinoshita T."/>
            <person name="Kohara Y."/>
            <person name="Koide E."/>
            <person name="Komatsu K."/>
            <person name="Kopischke S."/>
            <person name="Kubo M."/>
            <person name="Kyozuka J."/>
            <person name="Lagercrantz U."/>
            <person name="Lin S.S."/>
            <person name="Lindquist E."/>
            <person name="Lipzen A.M."/>
            <person name="Lu C.W."/>
            <person name="De Luna E."/>
            <person name="Martienssen R.A."/>
            <person name="Minamino N."/>
            <person name="Mizutani M."/>
            <person name="Mizutani M."/>
            <person name="Mochizuki N."/>
            <person name="Monte I."/>
            <person name="Mosher R."/>
            <person name="Nagasaki H."/>
            <person name="Nakagami H."/>
            <person name="Naramoto S."/>
            <person name="Nishitani K."/>
            <person name="Ohtani M."/>
            <person name="Okamoto T."/>
            <person name="Okumura M."/>
            <person name="Phillips J."/>
            <person name="Pollak B."/>
            <person name="Reinders A."/>
            <person name="Rovekamp M."/>
            <person name="Sano R."/>
            <person name="Sawa S."/>
            <person name="Schmid M.W."/>
            <person name="Shirakawa M."/>
            <person name="Solano R."/>
            <person name="Spunde A."/>
            <person name="Suetsugu N."/>
            <person name="Sugano S."/>
            <person name="Sugiyama A."/>
            <person name="Sun R."/>
            <person name="Suzuki Y."/>
            <person name="Takenaka M."/>
            <person name="Takezawa D."/>
            <person name="Tomogane H."/>
            <person name="Tsuzuki M."/>
            <person name="Ueda T."/>
            <person name="Umeda M."/>
            <person name="Ward J.M."/>
            <person name="Watanabe Y."/>
            <person name="Yazaki K."/>
            <person name="Yokoyama R."/>
            <person name="Yoshitake Y."/>
            <person name="Yotsui I."/>
            <person name="Zachgo S."/>
            <person name="Schmutz J."/>
        </authorList>
    </citation>
    <scope>NUCLEOTIDE SEQUENCE [LARGE SCALE GENOMIC DNA]</scope>
    <source>
        <strain evidence="3">Tak-1</strain>
    </source>
</reference>
<feature type="region of interest" description="Disordered" evidence="1">
    <location>
        <begin position="52"/>
        <end position="153"/>
    </location>
</feature>
<dbReference type="EMBL" id="KZ772696">
    <property type="protein sequence ID" value="PTQ43599.1"/>
    <property type="molecule type" value="Genomic_DNA"/>
</dbReference>
<name>A0A2R6XC63_MARPO</name>
<gene>
    <name evidence="2" type="ORF">MARPO_0024s0102</name>
</gene>
<evidence type="ECO:0000313" key="2">
    <source>
        <dbReference type="EMBL" id="PTQ43599.1"/>
    </source>
</evidence>
<accession>A0A2R6XC63</accession>
<feature type="compositionally biased region" description="Low complexity" evidence="1">
    <location>
        <begin position="80"/>
        <end position="101"/>
    </location>
</feature>
<organism evidence="2 3">
    <name type="scientific">Marchantia polymorpha</name>
    <name type="common">Common liverwort</name>
    <name type="synonym">Marchantia aquatica</name>
    <dbReference type="NCBI Taxonomy" id="3197"/>
    <lineage>
        <taxon>Eukaryota</taxon>
        <taxon>Viridiplantae</taxon>
        <taxon>Streptophyta</taxon>
        <taxon>Embryophyta</taxon>
        <taxon>Marchantiophyta</taxon>
        <taxon>Marchantiopsida</taxon>
        <taxon>Marchantiidae</taxon>
        <taxon>Marchantiales</taxon>
        <taxon>Marchantiaceae</taxon>
        <taxon>Marchantia</taxon>
    </lineage>
</organism>
<dbReference type="Proteomes" id="UP000244005">
    <property type="component" value="Unassembled WGS sequence"/>
</dbReference>
<keyword evidence="3" id="KW-1185">Reference proteome</keyword>
<feature type="compositionally biased region" description="Low complexity" evidence="1">
    <location>
        <begin position="20"/>
        <end position="32"/>
    </location>
</feature>
<evidence type="ECO:0000313" key="3">
    <source>
        <dbReference type="Proteomes" id="UP000244005"/>
    </source>
</evidence>
<proteinExistence type="predicted"/>
<dbReference type="AlphaFoldDB" id="A0A2R6XC63"/>
<feature type="compositionally biased region" description="Basic and acidic residues" evidence="1">
    <location>
        <begin position="61"/>
        <end position="70"/>
    </location>
</feature>